<dbReference type="OrthoDB" id="430476at2759"/>
<reference evidence="1" key="1">
    <citation type="submission" date="2022-11" db="EMBL/GenBank/DDBJ databases">
        <authorList>
            <person name="Petersen C."/>
        </authorList>
    </citation>
    <scope>NUCLEOTIDE SEQUENCE</scope>
    <source>
        <strain evidence="1">IBT 30761</strain>
    </source>
</reference>
<dbReference type="GeneID" id="81360951"/>
<comment type="caution">
    <text evidence="1">The sequence shown here is derived from an EMBL/GenBank/DDBJ whole genome shotgun (WGS) entry which is preliminary data.</text>
</comment>
<name>A0A9W9K3I1_9EURO</name>
<reference evidence="1" key="2">
    <citation type="journal article" date="2023" name="IMA Fungus">
        <title>Comparative genomic study of the Penicillium genus elucidates a diverse pangenome and 15 lateral gene transfer events.</title>
        <authorList>
            <person name="Petersen C."/>
            <person name="Sorensen T."/>
            <person name="Nielsen M.R."/>
            <person name="Sondergaard T.E."/>
            <person name="Sorensen J.L."/>
            <person name="Fitzpatrick D.A."/>
            <person name="Frisvad J.C."/>
            <person name="Nielsen K.L."/>
        </authorList>
    </citation>
    <scope>NUCLEOTIDE SEQUENCE</scope>
    <source>
        <strain evidence="1">IBT 30761</strain>
    </source>
</reference>
<accession>A0A9W9K3I1</accession>
<dbReference type="EMBL" id="JAPQKI010000009">
    <property type="protein sequence ID" value="KAJ5090797.1"/>
    <property type="molecule type" value="Genomic_DNA"/>
</dbReference>
<dbReference type="Proteomes" id="UP001149074">
    <property type="component" value="Unassembled WGS sequence"/>
</dbReference>
<gene>
    <name evidence="1" type="ORF">N7532_009481</name>
</gene>
<evidence type="ECO:0000313" key="2">
    <source>
        <dbReference type="Proteomes" id="UP001149074"/>
    </source>
</evidence>
<keyword evidence="2" id="KW-1185">Reference proteome</keyword>
<dbReference type="RefSeq" id="XP_056472778.1">
    <property type="nucleotide sequence ID" value="XM_056621972.1"/>
</dbReference>
<proteinExistence type="predicted"/>
<organism evidence="1 2">
    <name type="scientific">Penicillium argentinense</name>
    <dbReference type="NCBI Taxonomy" id="1131581"/>
    <lineage>
        <taxon>Eukaryota</taxon>
        <taxon>Fungi</taxon>
        <taxon>Dikarya</taxon>
        <taxon>Ascomycota</taxon>
        <taxon>Pezizomycotina</taxon>
        <taxon>Eurotiomycetes</taxon>
        <taxon>Eurotiomycetidae</taxon>
        <taxon>Eurotiales</taxon>
        <taxon>Aspergillaceae</taxon>
        <taxon>Penicillium</taxon>
    </lineage>
</organism>
<evidence type="ECO:0000313" key="1">
    <source>
        <dbReference type="EMBL" id="KAJ5090797.1"/>
    </source>
</evidence>
<dbReference type="AlphaFoldDB" id="A0A9W9K3I1"/>
<sequence>MAQLALAQADDVSAETLIFFTVSPFVFKTALIQPLASCWIIDSGANTHISNQRDRFITFADQKLQESASTDQVEEFSGYILRMCVSEIKKNGFFAICTN</sequence>
<protein>
    <submittedName>
        <fullName evidence="1">Uncharacterized protein</fullName>
    </submittedName>
</protein>